<dbReference type="Gene3D" id="3.40.50.10610">
    <property type="entry name" value="ABC-type transport auxiliary lipoprotein component"/>
    <property type="match status" value="1"/>
</dbReference>
<protein>
    <submittedName>
        <fullName evidence="1">DUF799 domain-containing protein</fullName>
    </submittedName>
</protein>
<organism evidence="1 2">
    <name type="scientific">Comamonas avium</name>
    <dbReference type="NCBI Taxonomy" id="2762231"/>
    <lineage>
        <taxon>Bacteria</taxon>
        <taxon>Pseudomonadati</taxon>
        <taxon>Pseudomonadota</taxon>
        <taxon>Betaproteobacteria</taxon>
        <taxon>Burkholderiales</taxon>
        <taxon>Comamonadaceae</taxon>
        <taxon>Comamonas</taxon>
    </lineage>
</organism>
<reference evidence="1 2" key="1">
    <citation type="submission" date="2020-08" db="EMBL/GenBank/DDBJ databases">
        <title>A Genomic Blueprint of the Chicken Gut Microbiome.</title>
        <authorList>
            <person name="Gilroy R."/>
            <person name="Ravi A."/>
            <person name="Getino M."/>
            <person name="Pursley I."/>
            <person name="Horton D.L."/>
            <person name="Alikhan N.-F."/>
            <person name="Baker D."/>
            <person name="Gharbi K."/>
            <person name="Hall N."/>
            <person name="Watson M."/>
            <person name="Adriaenssens E.M."/>
            <person name="Foster-Nyarko E."/>
            <person name="Jarju S."/>
            <person name="Secka A."/>
            <person name="Antonio M."/>
            <person name="Oren A."/>
            <person name="Chaudhuri R."/>
            <person name="La Ragione R.M."/>
            <person name="Hildebrand F."/>
            <person name="Pallen M.J."/>
        </authorList>
    </citation>
    <scope>NUCLEOTIDE SEQUENCE [LARGE SCALE GENOMIC DNA]</scope>
    <source>
        <strain evidence="1 2">Sa2CVA6</strain>
    </source>
</reference>
<proteinExistence type="predicted"/>
<evidence type="ECO:0000313" key="1">
    <source>
        <dbReference type="EMBL" id="MBD7959890.1"/>
    </source>
</evidence>
<evidence type="ECO:0000313" key="2">
    <source>
        <dbReference type="Proteomes" id="UP000634919"/>
    </source>
</evidence>
<dbReference type="RefSeq" id="WP_191722316.1">
    <property type="nucleotide sequence ID" value="NZ_JACSQK010000003.1"/>
</dbReference>
<dbReference type="Proteomes" id="UP000634919">
    <property type="component" value="Unassembled WGS sequence"/>
</dbReference>
<dbReference type="PROSITE" id="PS51257">
    <property type="entry name" value="PROKAR_LIPOPROTEIN"/>
    <property type="match status" value="1"/>
</dbReference>
<dbReference type="Pfam" id="PF05643">
    <property type="entry name" value="GNA1162-like"/>
    <property type="match status" value="1"/>
</dbReference>
<comment type="caution">
    <text evidence="1">The sequence shown here is derived from an EMBL/GenBank/DDBJ whole genome shotgun (WGS) entry which is preliminary data.</text>
</comment>
<accession>A0ABR8S8T6</accession>
<dbReference type="EMBL" id="JACSQK010000003">
    <property type="protein sequence ID" value="MBD7959890.1"/>
    <property type="molecule type" value="Genomic_DNA"/>
</dbReference>
<dbReference type="InterPro" id="IPR008517">
    <property type="entry name" value="GNA1162-like"/>
</dbReference>
<keyword evidence="2" id="KW-1185">Reference proteome</keyword>
<gene>
    <name evidence="1" type="ORF">H9646_05310</name>
</gene>
<sequence>MARLSLPLALRWFLLGITAAWLTGCATTTAPGKDYSAFRAAKPQSILVLPPLNDSPDVQATASVLSHTTLPLAEAGYYVMPVTLVTETFRQNGLEIASDIHEVAPAKLHEIFGADTALYIKVDKYGVSYQVINSVAVVSVEARLVDLRTGTKLWTGQAYASSDEGGNNSGGGLVGMLVTALIKQIVNSVSDVSHPVAGVATNRLLAVGGRDGLLYGPRSPKYLKN</sequence>
<name>A0ABR8S8T6_9BURK</name>